<dbReference type="Gene3D" id="1.25.40.10">
    <property type="entry name" value="Tetratricopeptide repeat domain"/>
    <property type="match status" value="1"/>
</dbReference>
<dbReference type="InterPro" id="IPR011990">
    <property type="entry name" value="TPR-like_helical_dom_sf"/>
</dbReference>
<reference evidence="1" key="1">
    <citation type="submission" date="2018-01" db="EMBL/GenBank/DDBJ databases">
        <authorList>
            <person name="Mao J.F."/>
        </authorList>
    </citation>
    <scope>NUCLEOTIDE SEQUENCE</scope>
    <source>
        <strain evidence="1">Huo1</strain>
        <tissue evidence="1">Leaf</tissue>
    </source>
</reference>
<proteinExistence type="predicted"/>
<dbReference type="SUPFAM" id="SSF48452">
    <property type="entry name" value="TPR-like"/>
    <property type="match status" value="1"/>
</dbReference>
<organism evidence="1">
    <name type="scientific">Salvia splendens</name>
    <name type="common">Scarlet sage</name>
    <dbReference type="NCBI Taxonomy" id="180675"/>
    <lineage>
        <taxon>Eukaryota</taxon>
        <taxon>Viridiplantae</taxon>
        <taxon>Streptophyta</taxon>
        <taxon>Embryophyta</taxon>
        <taxon>Tracheophyta</taxon>
        <taxon>Spermatophyta</taxon>
        <taxon>Magnoliopsida</taxon>
        <taxon>eudicotyledons</taxon>
        <taxon>Gunneridae</taxon>
        <taxon>Pentapetalae</taxon>
        <taxon>asterids</taxon>
        <taxon>lamiids</taxon>
        <taxon>Lamiales</taxon>
        <taxon>Lamiaceae</taxon>
        <taxon>Nepetoideae</taxon>
        <taxon>Mentheae</taxon>
        <taxon>Salviinae</taxon>
        <taxon>Salvia</taxon>
        <taxon>Salvia subgen. Calosphace</taxon>
        <taxon>core Calosphace</taxon>
    </lineage>
</organism>
<evidence type="ECO:0000313" key="1">
    <source>
        <dbReference type="EMBL" id="KAG6436635.1"/>
    </source>
</evidence>
<dbReference type="AlphaFoldDB" id="A0A8X8YPK1"/>
<gene>
    <name evidence="1" type="ORF">SASPL_101537</name>
</gene>
<accession>A0A8X8YPK1</accession>
<dbReference type="PANTHER" id="PTHR26312:SF176">
    <property type="entry name" value="TETRATRICOPEPTIDE-LIKE HELICAL DOMAIN-CONTAINING PROTEIN-RELATED"/>
    <property type="match status" value="1"/>
</dbReference>
<keyword evidence="2" id="KW-1185">Reference proteome</keyword>
<dbReference type="Proteomes" id="UP000298416">
    <property type="component" value="Unassembled WGS sequence"/>
</dbReference>
<dbReference type="EMBL" id="PNBA02000001">
    <property type="protein sequence ID" value="KAG6436635.1"/>
    <property type="molecule type" value="Genomic_DNA"/>
</dbReference>
<reference evidence="1" key="2">
    <citation type="submission" date="2020-08" db="EMBL/GenBank/DDBJ databases">
        <title>Plant Genome Project.</title>
        <authorList>
            <person name="Zhang R.-G."/>
        </authorList>
    </citation>
    <scope>NUCLEOTIDE SEQUENCE</scope>
    <source>
        <strain evidence="1">Huo1</strain>
        <tissue evidence="1">Leaf</tissue>
    </source>
</reference>
<dbReference type="PANTHER" id="PTHR26312">
    <property type="entry name" value="TETRATRICOPEPTIDE REPEAT PROTEIN 5"/>
    <property type="match status" value="1"/>
</dbReference>
<sequence>MARDYQRSEECFRRAVQVTPPDGESFSEYANFLWTVRKDYLAAEETYLQAMALEPHNSYFASRYANFLWSTGGEDTCFPLNNSSNSNV</sequence>
<protein>
    <submittedName>
        <fullName evidence="1">Uncharacterized protein</fullName>
    </submittedName>
</protein>
<comment type="caution">
    <text evidence="1">The sequence shown here is derived from an EMBL/GenBank/DDBJ whole genome shotgun (WGS) entry which is preliminary data.</text>
</comment>
<evidence type="ECO:0000313" key="2">
    <source>
        <dbReference type="Proteomes" id="UP000298416"/>
    </source>
</evidence>
<name>A0A8X8YPK1_SALSN</name>